<dbReference type="OrthoDB" id="9805504at2"/>
<sequence length="263" mass="30298">MITYLIKLLFGADPYGRARRPIPRFRGVYYNPSHKGWLGEQETSDSLHSSLDADLYSIHENVIIPSGNGRHGTTQIDHIVISAFGLFIIETKNMDGWIFGNEKQAKWTQIHYQAKHQFQNPLRQTFRQKIMLANYLGLNRRNIHELISFVGDCEFKTDMPANVLQSGVDRYIKQFDRRIFDDVDVTRINDRFAQLQAQDSISDDEHIRSIYDRHSSSTHCPRCGSALTKRTAKRGNNVGNIFLGCTGYPRCRFVKDIPDDDES</sequence>
<protein>
    <recommendedName>
        <fullName evidence="1">NERD domain-containing protein</fullName>
    </recommendedName>
</protein>
<dbReference type="SUPFAM" id="SSF57783">
    <property type="entry name" value="Zinc beta-ribbon"/>
    <property type="match status" value="1"/>
</dbReference>
<dbReference type="PROSITE" id="PS50965">
    <property type="entry name" value="NERD"/>
    <property type="match status" value="1"/>
</dbReference>
<name>D5BNI1_PUNMI</name>
<dbReference type="Proteomes" id="UP000007460">
    <property type="component" value="Chromosome"/>
</dbReference>
<dbReference type="eggNOG" id="COG0551">
    <property type="taxonomic scope" value="Bacteria"/>
</dbReference>
<dbReference type="AlphaFoldDB" id="D5BNI1"/>
<dbReference type="KEGG" id="apb:SAR116_0005"/>
<feature type="domain" description="NERD" evidence="1">
    <location>
        <begin position="35"/>
        <end position="155"/>
    </location>
</feature>
<dbReference type="InterPro" id="IPR013498">
    <property type="entry name" value="Topo_IA_Znf"/>
</dbReference>
<evidence type="ECO:0000313" key="2">
    <source>
        <dbReference type="EMBL" id="ADE38248.1"/>
    </source>
</evidence>
<evidence type="ECO:0000259" key="1">
    <source>
        <dbReference type="PROSITE" id="PS50965"/>
    </source>
</evidence>
<keyword evidence="3" id="KW-1185">Reference proteome</keyword>
<organism evidence="2 3">
    <name type="scientific">Puniceispirillum marinum (strain IMCC1322)</name>
    <dbReference type="NCBI Taxonomy" id="488538"/>
    <lineage>
        <taxon>Bacteria</taxon>
        <taxon>Pseudomonadati</taxon>
        <taxon>Pseudomonadota</taxon>
        <taxon>Alphaproteobacteria</taxon>
        <taxon>Candidatus Puniceispirillales</taxon>
        <taxon>Candidatus Puniceispirillaceae</taxon>
        <taxon>Candidatus Puniceispirillum</taxon>
    </lineage>
</organism>
<gene>
    <name evidence="2" type="ordered locus">SAR116_0005</name>
</gene>
<accession>D5BNI1</accession>
<dbReference type="GO" id="GO:0003916">
    <property type="term" value="F:DNA topoisomerase activity"/>
    <property type="evidence" value="ECO:0007669"/>
    <property type="project" value="InterPro"/>
</dbReference>
<dbReference type="GO" id="GO:0005694">
    <property type="term" value="C:chromosome"/>
    <property type="evidence" value="ECO:0007669"/>
    <property type="project" value="InterPro"/>
</dbReference>
<dbReference type="GO" id="GO:0003677">
    <property type="term" value="F:DNA binding"/>
    <property type="evidence" value="ECO:0007669"/>
    <property type="project" value="InterPro"/>
</dbReference>
<dbReference type="EMBL" id="CP001751">
    <property type="protein sequence ID" value="ADE38248.1"/>
    <property type="molecule type" value="Genomic_DNA"/>
</dbReference>
<dbReference type="Pfam" id="PF08378">
    <property type="entry name" value="NERD"/>
    <property type="match status" value="1"/>
</dbReference>
<proteinExistence type="predicted"/>
<reference evidence="2 3" key="1">
    <citation type="journal article" date="2010" name="J. Bacteriol.">
        <title>Complete genome sequence of "Candidatus Puniceispirillum marinum" IMCC1322, a representative of the SAR116 clade in the Alphaproteobacteria.</title>
        <authorList>
            <person name="Oh H.M."/>
            <person name="Kwon K.K."/>
            <person name="Kang I."/>
            <person name="Kang S.G."/>
            <person name="Lee J.H."/>
            <person name="Kim S.J."/>
            <person name="Cho J.C."/>
        </authorList>
    </citation>
    <scope>NUCLEOTIDE SEQUENCE [LARGE SCALE GENOMIC DNA]</scope>
    <source>
        <strain evidence="2 3">IMCC1322</strain>
    </source>
</reference>
<dbReference type="Gene3D" id="3.30.65.10">
    <property type="entry name" value="Bacterial Topoisomerase I, domain 1"/>
    <property type="match status" value="1"/>
</dbReference>
<dbReference type="HOGENOM" id="CLU_068011_2_0_5"/>
<dbReference type="InterPro" id="IPR011528">
    <property type="entry name" value="NERD"/>
</dbReference>
<dbReference type="STRING" id="488538.SAR116_0005"/>
<dbReference type="GO" id="GO:0006265">
    <property type="term" value="P:DNA topological change"/>
    <property type="evidence" value="ECO:0007669"/>
    <property type="project" value="InterPro"/>
</dbReference>
<dbReference type="RefSeq" id="WP_013044878.1">
    <property type="nucleotide sequence ID" value="NC_014010.1"/>
</dbReference>
<evidence type="ECO:0000313" key="3">
    <source>
        <dbReference type="Proteomes" id="UP000007460"/>
    </source>
</evidence>
<dbReference type="Pfam" id="PF01396">
    <property type="entry name" value="Zn_ribbon_Top1"/>
    <property type="match status" value="1"/>
</dbReference>